<name>A0A516X4V4_9ACTN</name>
<dbReference type="KEGG" id="toy:FO059_13140"/>
<evidence type="ECO:0000313" key="2">
    <source>
        <dbReference type="EMBL" id="QDQ98084.1"/>
    </source>
</evidence>
<dbReference type="SUPFAM" id="SSF53474">
    <property type="entry name" value="alpha/beta-Hydrolases"/>
    <property type="match status" value="1"/>
</dbReference>
<keyword evidence="3" id="KW-1185">Reference proteome</keyword>
<dbReference type="AlphaFoldDB" id="A0A516X4V4"/>
<gene>
    <name evidence="2" type="ORF">FO059_13140</name>
</gene>
<dbReference type="PANTHER" id="PTHR32015:SF1">
    <property type="entry name" value="LIPASE"/>
    <property type="match status" value="1"/>
</dbReference>
<protein>
    <submittedName>
        <fullName evidence="2">Alpha/beta fold hydrolase</fullName>
    </submittedName>
</protein>
<accession>A0A516X4V4</accession>
<evidence type="ECO:0000256" key="1">
    <source>
        <dbReference type="SAM" id="MobiDB-lite"/>
    </source>
</evidence>
<feature type="region of interest" description="Disordered" evidence="1">
    <location>
        <begin position="1"/>
        <end position="53"/>
    </location>
</feature>
<dbReference type="GO" id="GO:0016298">
    <property type="term" value="F:lipase activity"/>
    <property type="evidence" value="ECO:0007669"/>
    <property type="project" value="TreeGrafter"/>
</dbReference>
<dbReference type="EMBL" id="CP041765">
    <property type="protein sequence ID" value="QDQ98084.1"/>
    <property type="molecule type" value="Genomic_DNA"/>
</dbReference>
<reference evidence="2 3" key="1">
    <citation type="submission" date="2019-07" db="EMBL/GenBank/DDBJ databases">
        <title>Tomitella cavernea sp. nov., an actinomycete isolated from soil.</title>
        <authorList>
            <person name="Cheng J."/>
        </authorList>
    </citation>
    <scope>NUCLEOTIDE SEQUENCE [LARGE SCALE GENOMIC DNA]</scope>
    <source>
        <strain evidence="2 3">HY188</strain>
    </source>
</reference>
<sequence>MLEFACPSPDRTVTGSGAVPRNSRQRRNRTMTSTSSAARHPTTHTARRRRRRWRHGGAIAATTALAFASSIAPPLTSALPAAEASPVPGAPPEDGSMPPPGANDWSCEPTAEHPRAVVLVHGTYSNQDTWNAMSPALKAEGFCVFTLNYGRDLSSVAGRIPGYFATADIAESAGQLAEFVDRVLAATGTVRVDMVAHSQGAPMSRQYLRFNGGTNAQDPTQNKVLHLITISGTNHGTTISGLTNLVAGNQLAVDLVEPVVGEATVQQLAGSRFITHLNADGDTQPGVHYTAIGDEVDLVSTPPEATFLTAGPGATVRNVWVQSLCPDDTTRHGRMPFDPAAIFIVLSTLSPGYADTHQVTCPAPDPSSLPIPVSLPIPAPTPVAAAVPGR</sequence>
<evidence type="ECO:0000313" key="3">
    <source>
        <dbReference type="Proteomes" id="UP000317344"/>
    </source>
</evidence>
<feature type="region of interest" description="Disordered" evidence="1">
    <location>
        <begin position="80"/>
        <end position="109"/>
    </location>
</feature>
<dbReference type="Gene3D" id="3.40.50.1820">
    <property type="entry name" value="alpha/beta hydrolase"/>
    <property type="match status" value="1"/>
</dbReference>
<dbReference type="Proteomes" id="UP000317344">
    <property type="component" value="Chromosome"/>
</dbReference>
<proteinExistence type="predicted"/>
<keyword evidence="2" id="KW-0378">Hydrolase</keyword>
<feature type="compositionally biased region" description="Basic residues" evidence="1">
    <location>
        <begin position="41"/>
        <end position="53"/>
    </location>
</feature>
<dbReference type="InterPro" id="IPR029058">
    <property type="entry name" value="AB_hydrolase_fold"/>
</dbReference>
<dbReference type="PANTHER" id="PTHR32015">
    <property type="entry name" value="FASTING INDUCED LIPASE"/>
    <property type="match status" value="1"/>
</dbReference>
<reference evidence="2 3" key="2">
    <citation type="submission" date="2019-07" db="EMBL/GenBank/DDBJ databases">
        <authorList>
            <person name="Huang Y."/>
        </authorList>
    </citation>
    <scope>NUCLEOTIDE SEQUENCE [LARGE SCALE GENOMIC DNA]</scope>
    <source>
        <strain evidence="2 3">HY188</strain>
    </source>
</reference>
<dbReference type="GO" id="GO:0016042">
    <property type="term" value="P:lipid catabolic process"/>
    <property type="evidence" value="ECO:0007669"/>
    <property type="project" value="InterPro"/>
</dbReference>
<dbReference type="OrthoDB" id="8871309at2"/>
<organism evidence="2 3">
    <name type="scientific">Tomitella fengzijianii</name>
    <dbReference type="NCBI Taxonomy" id="2597660"/>
    <lineage>
        <taxon>Bacteria</taxon>
        <taxon>Bacillati</taxon>
        <taxon>Actinomycetota</taxon>
        <taxon>Actinomycetes</taxon>
        <taxon>Mycobacteriales</taxon>
        <taxon>Tomitella</taxon>
    </lineage>
</organism>
<dbReference type="Pfam" id="PF01674">
    <property type="entry name" value="Lipase_2"/>
    <property type="match status" value="1"/>
</dbReference>
<dbReference type="InterPro" id="IPR002918">
    <property type="entry name" value="Lipase_EstA/Esterase_EstB"/>
</dbReference>